<evidence type="ECO:0000313" key="4">
    <source>
        <dbReference type="Proteomes" id="UP000008810"/>
    </source>
</evidence>
<feature type="region of interest" description="Disordered" evidence="1">
    <location>
        <begin position="41"/>
        <end position="66"/>
    </location>
</feature>
<organism evidence="2">
    <name type="scientific">Brachypodium distachyon</name>
    <name type="common">Purple false brome</name>
    <name type="synonym">Trachynia distachya</name>
    <dbReference type="NCBI Taxonomy" id="15368"/>
    <lineage>
        <taxon>Eukaryota</taxon>
        <taxon>Viridiplantae</taxon>
        <taxon>Streptophyta</taxon>
        <taxon>Embryophyta</taxon>
        <taxon>Tracheophyta</taxon>
        <taxon>Spermatophyta</taxon>
        <taxon>Magnoliopsida</taxon>
        <taxon>Liliopsida</taxon>
        <taxon>Poales</taxon>
        <taxon>Poaceae</taxon>
        <taxon>BOP clade</taxon>
        <taxon>Pooideae</taxon>
        <taxon>Stipodae</taxon>
        <taxon>Brachypodieae</taxon>
        <taxon>Brachypodium</taxon>
    </lineage>
</organism>
<protein>
    <submittedName>
        <fullName evidence="2 3">Uncharacterized protein</fullName>
    </submittedName>
</protein>
<dbReference type="Gramene" id="PNT66273">
    <property type="protein sequence ID" value="PNT66273"/>
    <property type="gene ID" value="BRADI_3g09486v3"/>
</dbReference>
<evidence type="ECO:0000313" key="2">
    <source>
        <dbReference type="EMBL" id="PNT66273.1"/>
    </source>
</evidence>
<evidence type="ECO:0000313" key="3">
    <source>
        <dbReference type="EnsemblPlants" id="PNT66273"/>
    </source>
</evidence>
<name>A0A2K2CW67_BRADI</name>
<dbReference type="InParanoid" id="A0A2K2CW67"/>
<dbReference type="OrthoDB" id="10646032at2759"/>
<evidence type="ECO:0000256" key="1">
    <source>
        <dbReference type="SAM" id="MobiDB-lite"/>
    </source>
</evidence>
<dbReference type="EnsemblPlants" id="PNT66273">
    <property type="protein sequence ID" value="PNT66273"/>
    <property type="gene ID" value="BRADI_3g09486v3"/>
</dbReference>
<gene>
    <name evidence="2" type="ORF">BRADI_3g09486v3</name>
</gene>
<reference evidence="2 3" key="1">
    <citation type="journal article" date="2010" name="Nature">
        <title>Genome sequencing and analysis of the model grass Brachypodium distachyon.</title>
        <authorList>
            <consortium name="International Brachypodium Initiative"/>
        </authorList>
    </citation>
    <scope>NUCLEOTIDE SEQUENCE [LARGE SCALE GENOMIC DNA]</scope>
    <source>
        <strain evidence="2 3">Bd21</strain>
    </source>
</reference>
<keyword evidence="4" id="KW-1185">Reference proteome</keyword>
<sequence>MKVPPGFEPRLPDSKSGVLATTLWNQFLKLFRPRYRTVPSHEPGFASAPGSQSPKNLGKLSRPPETAASCTIRGKNISRFPWPSASLARRPPVHRSGQFALTLAPPVAARPLQPILSRPQMQLLMLQKPSHIQRPSISLWCFRQRQLFLKLMAEPLIHPLLSYFIVMDLAYYGYDLFIPQCRLEIGALPLSLSLSSNWNFTWRLLIMDGTNLLLKISLKYLEFLIQILGIGNISPSLK</sequence>
<dbReference type="AlphaFoldDB" id="A0A2K2CW67"/>
<reference evidence="2" key="2">
    <citation type="submission" date="2017-06" db="EMBL/GenBank/DDBJ databases">
        <title>WGS assembly of Brachypodium distachyon.</title>
        <authorList>
            <consortium name="The International Brachypodium Initiative"/>
            <person name="Lucas S."/>
            <person name="Harmon-Smith M."/>
            <person name="Lail K."/>
            <person name="Tice H."/>
            <person name="Grimwood J."/>
            <person name="Bruce D."/>
            <person name="Barry K."/>
            <person name="Shu S."/>
            <person name="Lindquist E."/>
            <person name="Wang M."/>
            <person name="Pitluck S."/>
            <person name="Vogel J.P."/>
            <person name="Garvin D.F."/>
            <person name="Mockler T.C."/>
            <person name="Schmutz J."/>
            <person name="Rokhsar D."/>
            <person name="Bevan M.W."/>
        </authorList>
    </citation>
    <scope>NUCLEOTIDE SEQUENCE</scope>
    <source>
        <strain evidence="2">Bd21</strain>
    </source>
</reference>
<reference evidence="3" key="3">
    <citation type="submission" date="2018-08" db="UniProtKB">
        <authorList>
            <consortium name="EnsemblPlants"/>
        </authorList>
    </citation>
    <scope>IDENTIFICATION</scope>
    <source>
        <strain evidence="3">cv. Bd21</strain>
    </source>
</reference>
<dbReference type="Proteomes" id="UP000008810">
    <property type="component" value="Chromosome 3"/>
</dbReference>
<dbReference type="EMBL" id="CM000882">
    <property type="protein sequence ID" value="PNT66273.1"/>
    <property type="molecule type" value="Genomic_DNA"/>
</dbReference>
<proteinExistence type="predicted"/>
<accession>A0A2K2CW67</accession>